<protein>
    <submittedName>
        <fullName evidence="1">Uncharacterized protein</fullName>
    </submittedName>
</protein>
<dbReference type="eggNOG" id="ENOG502Z9U5">
    <property type="taxonomic scope" value="Bacteria"/>
</dbReference>
<dbReference type="Proteomes" id="UP000006844">
    <property type="component" value="Chromosome"/>
</dbReference>
<gene>
    <name evidence="1" type="ordered locus">AciPR4_3832</name>
</gene>
<name>E8V224_TERSS</name>
<reference evidence="1 2" key="1">
    <citation type="journal article" date="2012" name="Stand. Genomic Sci.">
        <title>Complete genome sequence of Terriglobus saanensis type strain SP1PR4(T), an Acidobacteria from tundra soil.</title>
        <authorList>
            <person name="Rawat S.R."/>
            <person name="Mannisto M.K."/>
            <person name="Starovoytov V."/>
            <person name="Goodwin L."/>
            <person name="Nolan M."/>
            <person name="Hauser L."/>
            <person name="Land M."/>
            <person name="Davenport K.W."/>
            <person name="Woyke T."/>
            <person name="Haggblom M.M."/>
        </authorList>
    </citation>
    <scope>NUCLEOTIDE SEQUENCE</scope>
    <source>
        <strain evidence="2">ATCC BAA-1853 / DSM 23119 / SP1PR4</strain>
    </source>
</reference>
<evidence type="ECO:0000313" key="2">
    <source>
        <dbReference type="Proteomes" id="UP000006844"/>
    </source>
</evidence>
<dbReference type="OrthoDB" id="106406at2"/>
<keyword evidence="2" id="KW-1185">Reference proteome</keyword>
<dbReference type="STRING" id="401053.AciPR4_3832"/>
<dbReference type="RefSeq" id="WP_013570311.1">
    <property type="nucleotide sequence ID" value="NC_014963.1"/>
</dbReference>
<evidence type="ECO:0000313" key="1">
    <source>
        <dbReference type="EMBL" id="ADV84581.1"/>
    </source>
</evidence>
<dbReference type="KEGG" id="tsa:AciPR4_3832"/>
<dbReference type="AlphaFoldDB" id="E8V224"/>
<organism evidence="1 2">
    <name type="scientific">Terriglobus saanensis (strain ATCC BAA-1853 / DSM 23119 / SP1PR4)</name>
    <dbReference type="NCBI Taxonomy" id="401053"/>
    <lineage>
        <taxon>Bacteria</taxon>
        <taxon>Pseudomonadati</taxon>
        <taxon>Acidobacteriota</taxon>
        <taxon>Terriglobia</taxon>
        <taxon>Terriglobales</taxon>
        <taxon>Acidobacteriaceae</taxon>
        <taxon>Terriglobus</taxon>
    </lineage>
</organism>
<dbReference type="EMBL" id="CP002467">
    <property type="protein sequence ID" value="ADV84581.1"/>
    <property type="molecule type" value="Genomic_DNA"/>
</dbReference>
<sequence>MALETKLAEDIRSAAKQAGLEVTSAEAASGFNGIPTAKFTLALAGDPAKTETLELSEDFDASDARLSAELSKYLRENAKRLRNPRPDCYVTLGGLPVSFRSWQWPFHLSTSGADTYIVHGDAFLEDGHTAADAQLRAKVSASMTVTFADIVPAAEQPFAEAFIYNAVRKIMDQGQIELVKSGNRQPVPVTTRYYSSKQGKFVFNDTTHDQRQDYLAAKVFWLSGVLGDGRPVWLLDPRDAQYLNTTVEELKNNVDAIAKDGLIHLQQDTEFAVATDALMGLRLTYEEELAEALAFTKPTFNEDMRGGHTNM</sequence>
<dbReference type="HOGENOM" id="CLU_890719_0_0_0"/>
<accession>E8V224</accession>
<proteinExistence type="predicted"/>